<accession>A0A1G6W6H7</accession>
<feature type="domain" description="LysR substrate-binding" evidence="1">
    <location>
        <begin position="6"/>
        <end position="68"/>
    </location>
</feature>
<dbReference type="EMBL" id="FNAB01000005">
    <property type="protein sequence ID" value="SDD61482.1"/>
    <property type="molecule type" value="Genomic_DNA"/>
</dbReference>
<gene>
    <name evidence="2" type="ORF">SAMN05444580_105269</name>
</gene>
<dbReference type="Proteomes" id="UP000199417">
    <property type="component" value="Unassembled WGS sequence"/>
</dbReference>
<organism evidence="2 3">
    <name type="scientific">Rhodococcus tukisamuensis</name>
    <dbReference type="NCBI Taxonomy" id="168276"/>
    <lineage>
        <taxon>Bacteria</taxon>
        <taxon>Bacillati</taxon>
        <taxon>Actinomycetota</taxon>
        <taxon>Actinomycetes</taxon>
        <taxon>Mycobacteriales</taxon>
        <taxon>Nocardiaceae</taxon>
        <taxon>Rhodococcus</taxon>
    </lineage>
</organism>
<name>A0A1G6W6H7_9NOCA</name>
<dbReference type="RefSeq" id="WP_072842589.1">
    <property type="nucleotide sequence ID" value="NZ_FNAB01000005.1"/>
</dbReference>
<keyword evidence="3" id="KW-1185">Reference proteome</keyword>
<dbReference type="AlphaFoldDB" id="A0A1G6W6H7"/>
<dbReference type="Gene3D" id="3.40.190.10">
    <property type="entry name" value="Periplasmic binding protein-like II"/>
    <property type="match status" value="2"/>
</dbReference>
<evidence type="ECO:0000313" key="2">
    <source>
        <dbReference type="EMBL" id="SDD61482.1"/>
    </source>
</evidence>
<proteinExistence type="predicted"/>
<sequence length="73" mass="8480">MLLTEPILSAFRDRHPGVTVEMCQFNYDDSSAGLTDRSVEVAFVRRPLTTDGVEFETLFTEPRVVMLRRWIPY</sequence>
<dbReference type="SUPFAM" id="SSF53850">
    <property type="entry name" value="Periplasmic binding protein-like II"/>
    <property type="match status" value="1"/>
</dbReference>
<dbReference type="InterPro" id="IPR005119">
    <property type="entry name" value="LysR_subst-bd"/>
</dbReference>
<dbReference type="Pfam" id="PF03466">
    <property type="entry name" value="LysR_substrate"/>
    <property type="match status" value="1"/>
</dbReference>
<evidence type="ECO:0000313" key="3">
    <source>
        <dbReference type="Proteomes" id="UP000199417"/>
    </source>
</evidence>
<evidence type="ECO:0000259" key="1">
    <source>
        <dbReference type="Pfam" id="PF03466"/>
    </source>
</evidence>
<protein>
    <submittedName>
        <fullName evidence="2">LysR family transcriptional regulator, hca operon transcriptional activator/LysR family transcriptional regulator, cyn operon transcriptional activator</fullName>
    </submittedName>
</protein>
<reference evidence="2 3" key="1">
    <citation type="submission" date="2016-10" db="EMBL/GenBank/DDBJ databases">
        <authorList>
            <person name="de Groot N.N."/>
        </authorList>
    </citation>
    <scope>NUCLEOTIDE SEQUENCE [LARGE SCALE GENOMIC DNA]</scope>
    <source>
        <strain evidence="2 3">JCM 11308</strain>
    </source>
</reference>